<gene>
    <name evidence="2" type="ORF">H9Q16_15465</name>
</gene>
<dbReference type="InterPro" id="IPR000073">
    <property type="entry name" value="AB_hydrolase_1"/>
</dbReference>
<accession>A0A927HGC6</accession>
<dbReference type="GO" id="GO:0016787">
    <property type="term" value="F:hydrolase activity"/>
    <property type="evidence" value="ECO:0007669"/>
    <property type="project" value="UniProtKB-KW"/>
</dbReference>
<evidence type="ECO:0000259" key="1">
    <source>
        <dbReference type="Pfam" id="PF12697"/>
    </source>
</evidence>
<name>A0A927HGC6_9RHOB</name>
<organism evidence="2 3">
    <name type="scientific">Sulfitobacter aestuariivivens</name>
    <dbReference type="NCBI Taxonomy" id="2766981"/>
    <lineage>
        <taxon>Bacteria</taxon>
        <taxon>Pseudomonadati</taxon>
        <taxon>Pseudomonadota</taxon>
        <taxon>Alphaproteobacteria</taxon>
        <taxon>Rhodobacterales</taxon>
        <taxon>Roseobacteraceae</taxon>
        <taxon>Sulfitobacter</taxon>
    </lineage>
</organism>
<dbReference type="AlphaFoldDB" id="A0A927HGC6"/>
<dbReference type="SUPFAM" id="SSF53474">
    <property type="entry name" value="alpha/beta-Hydrolases"/>
    <property type="match status" value="1"/>
</dbReference>
<dbReference type="EMBL" id="JACTAG010000002">
    <property type="protein sequence ID" value="MBD3665334.1"/>
    <property type="molecule type" value="Genomic_DNA"/>
</dbReference>
<dbReference type="PANTHER" id="PTHR46438">
    <property type="entry name" value="ALPHA/BETA-HYDROLASES SUPERFAMILY PROTEIN"/>
    <property type="match status" value="1"/>
</dbReference>
<dbReference type="RefSeq" id="WP_191076317.1">
    <property type="nucleotide sequence ID" value="NZ_JACTAG010000002.1"/>
</dbReference>
<proteinExistence type="predicted"/>
<evidence type="ECO:0000313" key="3">
    <source>
        <dbReference type="Proteomes" id="UP000635142"/>
    </source>
</evidence>
<feature type="domain" description="AB hydrolase-1" evidence="1">
    <location>
        <begin position="26"/>
        <end position="251"/>
    </location>
</feature>
<keyword evidence="2" id="KW-0378">Hydrolase</keyword>
<reference evidence="2" key="1">
    <citation type="submission" date="2020-08" db="EMBL/GenBank/DDBJ databases">
        <title>Sulfitobacter aestuariivivens sp. nov., isolated from a tidal flat.</title>
        <authorList>
            <person name="Park S."/>
            <person name="Yoon J.-H."/>
        </authorList>
    </citation>
    <scope>NUCLEOTIDE SEQUENCE</scope>
    <source>
        <strain evidence="2">TSTF-M16</strain>
    </source>
</reference>
<comment type="caution">
    <text evidence="2">The sequence shown here is derived from an EMBL/GenBank/DDBJ whole genome shotgun (WGS) entry which is preliminary data.</text>
</comment>
<dbReference type="Pfam" id="PF12697">
    <property type="entry name" value="Abhydrolase_6"/>
    <property type="match status" value="1"/>
</dbReference>
<dbReference type="Gene3D" id="3.40.50.1820">
    <property type="entry name" value="alpha/beta hydrolase"/>
    <property type="match status" value="1"/>
</dbReference>
<dbReference type="InterPro" id="IPR029058">
    <property type="entry name" value="AB_hydrolase_fold"/>
</dbReference>
<dbReference type="Proteomes" id="UP000635142">
    <property type="component" value="Unassembled WGS sequence"/>
</dbReference>
<evidence type="ECO:0000313" key="2">
    <source>
        <dbReference type="EMBL" id="MBD3665334.1"/>
    </source>
</evidence>
<sequence length="266" mass="27864">MTWTTQPRSEGAGDLAYFKAGKGPALVLIHGVGLRAEAWGAIIPLLSDYFTIYAVDMPGHGQSPLGDVSALSHYANRVLDMVDTVSGPIFIAGHSMGAVIALDVAHQRVDRIAGIAAINAIYRRSKTASAAVKARAAEIAAKGSLNPGATLDRWFGEDPQGPLHAASEACEKWLTGADPKGYATAYGLFASQDGPNDAVLTALPMPALFITADGDLNSTPKMSQAMARLAPKGRAISVPEAAHMLPMTHPEHLAKAILDTFEGTVI</sequence>
<keyword evidence="3" id="KW-1185">Reference proteome</keyword>
<protein>
    <submittedName>
        <fullName evidence="2">Alpha/beta hydrolase</fullName>
    </submittedName>
</protein>